<organism evidence="2 3">
    <name type="scientific">Streptomyces litchfieldiae</name>
    <dbReference type="NCBI Taxonomy" id="3075543"/>
    <lineage>
        <taxon>Bacteria</taxon>
        <taxon>Bacillati</taxon>
        <taxon>Actinomycetota</taxon>
        <taxon>Actinomycetes</taxon>
        <taxon>Kitasatosporales</taxon>
        <taxon>Streptomycetaceae</taxon>
        <taxon>Streptomyces</taxon>
    </lineage>
</organism>
<comment type="caution">
    <text evidence="2">The sequence shown here is derived from an EMBL/GenBank/DDBJ whole genome shotgun (WGS) entry which is preliminary data.</text>
</comment>
<evidence type="ECO:0000313" key="3">
    <source>
        <dbReference type="Proteomes" id="UP001183246"/>
    </source>
</evidence>
<dbReference type="RefSeq" id="WP_311707337.1">
    <property type="nucleotide sequence ID" value="NZ_JAVREL010000019.1"/>
</dbReference>
<keyword evidence="3" id="KW-1185">Reference proteome</keyword>
<gene>
    <name evidence="2" type="ORF">RM590_27030</name>
</gene>
<evidence type="ECO:0000256" key="1">
    <source>
        <dbReference type="SAM" id="MobiDB-lite"/>
    </source>
</evidence>
<evidence type="ECO:0008006" key="4">
    <source>
        <dbReference type="Google" id="ProtNLM"/>
    </source>
</evidence>
<sequence length="179" mass="18171">MGGNAKWMRTARRARGRAVAVVTAMAVAGLLAGCGSDGSGDSPEAAESPRPEDSSSAPEPEPETEEPEPEPEPETEPSSPCYDGQCEVTVSAGTEIPVDSGAFGVTTLSITSIEEVHAGSFSSPAVLFDGYDGTERVGSFSCGLGSSCTFNESLTVVPTEVDVDAGTALLALTPEPAAD</sequence>
<feature type="region of interest" description="Disordered" evidence="1">
    <location>
        <begin position="31"/>
        <end position="85"/>
    </location>
</feature>
<feature type="compositionally biased region" description="Acidic residues" evidence="1">
    <location>
        <begin position="60"/>
        <end position="75"/>
    </location>
</feature>
<accession>A0ABU2MY65</accession>
<dbReference type="EMBL" id="JAVREL010000019">
    <property type="protein sequence ID" value="MDT0346213.1"/>
    <property type="molecule type" value="Genomic_DNA"/>
</dbReference>
<protein>
    <recommendedName>
        <fullName evidence="4">Lipoprotein</fullName>
    </recommendedName>
</protein>
<dbReference type="PROSITE" id="PS51257">
    <property type="entry name" value="PROKAR_LIPOPROTEIN"/>
    <property type="match status" value="1"/>
</dbReference>
<dbReference type="Proteomes" id="UP001183246">
    <property type="component" value="Unassembled WGS sequence"/>
</dbReference>
<proteinExistence type="predicted"/>
<reference evidence="3" key="1">
    <citation type="submission" date="2023-07" db="EMBL/GenBank/DDBJ databases">
        <title>30 novel species of actinomycetes from the DSMZ collection.</title>
        <authorList>
            <person name="Nouioui I."/>
        </authorList>
    </citation>
    <scope>NUCLEOTIDE SEQUENCE [LARGE SCALE GENOMIC DNA]</scope>
    <source>
        <strain evidence="3">DSM 44938</strain>
    </source>
</reference>
<evidence type="ECO:0000313" key="2">
    <source>
        <dbReference type="EMBL" id="MDT0346213.1"/>
    </source>
</evidence>
<name>A0ABU2MY65_9ACTN</name>